<gene>
    <name evidence="2" type="ORF">SAMN05216218_101149</name>
</gene>
<keyword evidence="3" id="KW-1185">Reference proteome</keyword>
<evidence type="ECO:0000256" key="1">
    <source>
        <dbReference type="SAM" id="Phobius"/>
    </source>
</evidence>
<evidence type="ECO:0000313" key="3">
    <source>
        <dbReference type="Proteomes" id="UP000199076"/>
    </source>
</evidence>
<feature type="transmembrane region" description="Helical" evidence="1">
    <location>
        <begin position="31"/>
        <end position="51"/>
    </location>
</feature>
<organism evidence="2 3">
    <name type="scientific">Halorientalis regularis</name>
    <dbReference type="NCBI Taxonomy" id="660518"/>
    <lineage>
        <taxon>Archaea</taxon>
        <taxon>Methanobacteriati</taxon>
        <taxon>Methanobacteriota</taxon>
        <taxon>Stenosarchaea group</taxon>
        <taxon>Halobacteria</taxon>
        <taxon>Halobacteriales</taxon>
        <taxon>Haloarculaceae</taxon>
        <taxon>Halorientalis</taxon>
    </lineage>
</organism>
<evidence type="ECO:0000313" key="2">
    <source>
        <dbReference type="EMBL" id="SDE74110.1"/>
    </source>
</evidence>
<proteinExistence type="predicted"/>
<dbReference type="EMBL" id="FNBK01000001">
    <property type="protein sequence ID" value="SDE74110.1"/>
    <property type="molecule type" value="Genomic_DNA"/>
</dbReference>
<dbReference type="Proteomes" id="UP000199076">
    <property type="component" value="Unassembled WGS sequence"/>
</dbReference>
<accession>A0A1G7FE18</accession>
<dbReference type="STRING" id="660518.SAMN05216218_101149"/>
<protein>
    <submittedName>
        <fullName evidence="2">Uncharacterized protein</fullName>
    </submittedName>
</protein>
<sequence>MTSRTTVGWSLITAGVVTLLLMYLPGESVPWGIGPLVTGIAVFMTDLLCIFDS</sequence>
<reference evidence="3" key="1">
    <citation type="submission" date="2016-10" db="EMBL/GenBank/DDBJ databases">
        <authorList>
            <person name="Varghese N."/>
            <person name="Submissions S."/>
        </authorList>
    </citation>
    <scope>NUCLEOTIDE SEQUENCE [LARGE SCALE GENOMIC DNA]</scope>
    <source>
        <strain evidence="3">IBRC-M 10760</strain>
    </source>
</reference>
<feature type="transmembrane region" description="Helical" evidence="1">
    <location>
        <begin position="7"/>
        <end position="25"/>
    </location>
</feature>
<dbReference type="AlphaFoldDB" id="A0A1G7FE18"/>
<keyword evidence="1" id="KW-0812">Transmembrane</keyword>
<name>A0A1G7FE18_9EURY</name>
<keyword evidence="1" id="KW-0472">Membrane</keyword>
<keyword evidence="1" id="KW-1133">Transmembrane helix</keyword>